<feature type="domain" description="MHD" evidence="6">
    <location>
        <begin position="1"/>
        <end position="312"/>
    </location>
</feature>
<keyword evidence="5" id="KW-0677">Repeat</keyword>
<keyword evidence="4" id="KW-0254">Endocytosis</keyword>
<dbReference type="GO" id="GO:0005737">
    <property type="term" value="C:cytoplasm"/>
    <property type="evidence" value="ECO:0007669"/>
    <property type="project" value="UniProtKB-SubCell"/>
</dbReference>
<name>A0A915JPX4_ROMCU</name>
<dbReference type="InterPro" id="IPR036168">
    <property type="entry name" value="AP2_Mu_C_sf"/>
</dbReference>
<dbReference type="Proteomes" id="UP000887565">
    <property type="component" value="Unplaced"/>
</dbReference>
<dbReference type="FunFam" id="2.60.40.1170:FF:000016">
    <property type="entry name" value="AP-1 complex subunit mu"/>
    <property type="match status" value="1"/>
</dbReference>
<dbReference type="GO" id="GO:0006897">
    <property type="term" value="P:endocytosis"/>
    <property type="evidence" value="ECO:0007669"/>
    <property type="project" value="UniProtKB-KW"/>
</dbReference>
<accession>A0A915JPX4</accession>
<dbReference type="Gene3D" id="2.60.40.1170">
    <property type="entry name" value="Mu homology domain, subdomain B"/>
    <property type="match status" value="2"/>
</dbReference>
<dbReference type="Pfam" id="PF00928">
    <property type="entry name" value="Adap_comp_sub"/>
    <property type="match status" value="1"/>
</dbReference>
<keyword evidence="3" id="KW-0963">Cytoplasm</keyword>
<proteinExistence type="inferred from homology"/>
<sequence length="357" mass="41492">MGVHCYDEYSAEVSKTGLVTNQQARVRLFCLSFVSGMPFLEIGLNDYKRQGKEVVRRKDIMPMYTERWIRFECLEFHSSIDPGAYAKDHMIRLRPLDGCFFEVLRFRVRPPKGKELPLQVIALMKIAGSKIEIRLEAMVAAFRSRKAHQVPCEDIQIRFPIPEAWIYLFREEKHWGYGSVHAKVRRPGKVKNIKDKLMGIVQHTENSLIEAAIGDAKYEHVHRALVWRISKLPEKHHGAYKTHLLRCRFQLNSFDLMPESFVPHLEVEYTMPMATVSHTVVRSVSIEQHEDPDRVEKWVRYVAKYQYRVEIDYVQTSDLDIDAIIDMSVAEPEKAMAHIPAVHKPSIDVEAVKELHS</sequence>
<dbReference type="InterPro" id="IPR050431">
    <property type="entry name" value="Adaptor_comp_med_subunit"/>
</dbReference>
<dbReference type="SUPFAM" id="SSF49447">
    <property type="entry name" value="Second domain of Mu2 adaptin subunit (ap50) of ap2 adaptor"/>
    <property type="match status" value="1"/>
</dbReference>
<keyword evidence="7" id="KW-1185">Reference proteome</keyword>
<dbReference type="PANTHER" id="PTHR10529">
    <property type="entry name" value="AP COMPLEX SUBUNIT MU"/>
    <property type="match status" value="1"/>
</dbReference>
<dbReference type="GO" id="GO:0045202">
    <property type="term" value="C:synapse"/>
    <property type="evidence" value="ECO:0007669"/>
    <property type="project" value="UniProtKB-ARBA"/>
</dbReference>
<dbReference type="FunFam" id="2.60.40.1170:FF:000022">
    <property type="entry name" value="AP-1 complex subunit mu"/>
    <property type="match status" value="1"/>
</dbReference>
<evidence type="ECO:0000313" key="7">
    <source>
        <dbReference type="Proteomes" id="UP000887565"/>
    </source>
</evidence>
<comment type="subcellular location">
    <subcellularLocation>
        <location evidence="1">Cytoplasm</location>
    </subcellularLocation>
</comment>
<comment type="similarity">
    <text evidence="2">Belongs to the Stoned B family.</text>
</comment>
<evidence type="ECO:0000256" key="5">
    <source>
        <dbReference type="ARBA" id="ARBA00022737"/>
    </source>
</evidence>
<dbReference type="InterPro" id="IPR028565">
    <property type="entry name" value="MHD"/>
</dbReference>
<dbReference type="WBParaSite" id="nRc.2.0.1.t28309-RA">
    <property type="protein sequence ID" value="nRc.2.0.1.t28309-RA"/>
    <property type="gene ID" value="nRc.2.0.1.g28309"/>
</dbReference>
<evidence type="ECO:0000256" key="2">
    <source>
        <dbReference type="ARBA" id="ARBA00005579"/>
    </source>
</evidence>
<dbReference type="OMA" id="EYAMANS"/>
<reference evidence="8" key="1">
    <citation type="submission" date="2022-11" db="UniProtKB">
        <authorList>
            <consortium name="WormBaseParasite"/>
        </authorList>
    </citation>
    <scope>IDENTIFICATION</scope>
</reference>
<evidence type="ECO:0000313" key="8">
    <source>
        <dbReference type="WBParaSite" id="nRc.2.0.1.t28309-RA"/>
    </source>
</evidence>
<dbReference type="FunFam" id="2.60.40.1170:FF:000018">
    <property type="entry name" value="stonin-2 isoform X2"/>
    <property type="match status" value="1"/>
</dbReference>
<evidence type="ECO:0000259" key="6">
    <source>
        <dbReference type="PROSITE" id="PS51072"/>
    </source>
</evidence>
<organism evidence="7 8">
    <name type="scientific">Romanomermis culicivorax</name>
    <name type="common">Nematode worm</name>
    <dbReference type="NCBI Taxonomy" id="13658"/>
    <lineage>
        <taxon>Eukaryota</taxon>
        <taxon>Metazoa</taxon>
        <taxon>Ecdysozoa</taxon>
        <taxon>Nematoda</taxon>
        <taxon>Enoplea</taxon>
        <taxon>Dorylaimia</taxon>
        <taxon>Mermithida</taxon>
        <taxon>Mermithoidea</taxon>
        <taxon>Mermithidae</taxon>
        <taxon>Romanomermis</taxon>
    </lineage>
</organism>
<evidence type="ECO:0000256" key="3">
    <source>
        <dbReference type="ARBA" id="ARBA00022490"/>
    </source>
</evidence>
<dbReference type="AlphaFoldDB" id="A0A915JPX4"/>
<protein>
    <submittedName>
        <fullName evidence="8">MHD domain-containing protein</fullName>
    </submittedName>
</protein>
<evidence type="ECO:0000256" key="1">
    <source>
        <dbReference type="ARBA" id="ARBA00004496"/>
    </source>
</evidence>
<dbReference type="PROSITE" id="PS51072">
    <property type="entry name" value="MHD"/>
    <property type="match status" value="1"/>
</dbReference>
<evidence type="ECO:0000256" key="4">
    <source>
        <dbReference type="ARBA" id="ARBA00022583"/>
    </source>
</evidence>